<organism evidence="12 13">
    <name type="scientific">Tenacibaculum geojense</name>
    <dbReference type="NCBI Taxonomy" id="915352"/>
    <lineage>
        <taxon>Bacteria</taxon>
        <taxon>Pseudomonadati</taxon>
        <taxon>Bacteroidota</taxon>
        <taxon>Flavobacteriia</taxon>
        <taxon>Flavobacteriales</taxon>
        <taxon>Flavobacteriaceae</taxon>
        <taxon>Tenacibaculum</taxon>
    </lineage>
</organism>
<keyword evidence="3" id="KW-0645">Protease</keyword>
<reference evidence="13" key="1">
    <citation type="journal article" date="2019" name="Int. J. Syst. Evol. Microbiol.">
        <title>The Global Catalogue of Microorganisms (GCM) 10K type strain sequencing project: providing services to taxonomists for standard genome sequencing and annotation.</title>
        <authorList>
            <consortium name="The Broad Institute Genomics Platform"/>
            <consortium name="The Broad Institute Genome Sequencing Center for Infectious Disease"/>
            <person name="Wu L."/>
            <person name="Ma J."/>
        </authorList>
    </citation>
    <scope>NUCLEOTIDE SEQUENCE [LARGE SCALE GENOMIC DNA]</scope>
    <source>
        <strain evidence="13">CCUG 60527</strain>
    </source>
</reference>
<dbReference type="EMBL" id="JBHTJR010000017">
    <property type="protein sequence ID" value="MFD0992129.1"/>
    <property type="molecule type" value="Genomic_DNA"/>
</dbReference>
<evidence type="ECO:0000259" key="10">
    <source>
        <dbReference type="Pfam" id="PF00675"/>
    </source>
</evidence>
<evidence type="ECO:0000256" key="9">
    <source>
        <dbReference type="SAM" id="SignalP"/>
    </source>
</evidence>
<dbReference type="Proteomes" id="UP001597062">
    <property type="component" value="Unassembled WGS sequence"/>
</dbReference>
<feature type="signal peptide" evidence="9">
    <location>
        <begin position="1"/>
        <end position="20"/>
    </location>
</feature>
<evidence type="ECO:0000313" key="12">
    <source>
        <dbReference type="EMBL" id="MFD0992129.1"/>
    </source>
</evidence>
<gene>
    <name evidence="12" type="ORF">ACFQ1U_02835</name>
</gene>
<comment type="cofactor">
    <cofactor evidence="1">
        <name>Zn(2+)</name>
        <dbReference type="ChEBI" id="CHEBI:29105"/>
    </cofactor>
</comment>
<keyword evidence="5" id="KW-0378">Hydrolase</keyword>
<evidence type="ECO:0000256" key="3">
    <source>
        <dbReference type="ARBA" id="ARBA00022670"/>
    </source>
</evidence>
<dbReference type="Gene3D" id="3.30.830.10">
    <property type="entry name" value="Metalloenzyme, LuxS/M16 peptidase-like"/>
    <property type="match status" value="4"/>
</dbReference>
<feature type="domain" description="Peptidase M16 N-terminal" evidence="10">
    <location>
        <begin position="55"/>
        <end position="199"/>
    </location>
</feature>
<dbReference type="Pfam" id="PF05193">
    <property type="entry name" value="Peptidase_M16_C"/>
    <property type="match status" value="2"/>
</dbReference>
<dbReference type="Pfam" id="PF00675">
    <property type="entry name" value="Peptidase_M16"/>
    <property type="match status" value="1"/>
</dbReference>
<name>A0ABW3JQ85_9FLAO</name>
<keyword evidence="13" id="KW-1185">Reference proteome</keyword>
<comment type="similarity">
    <text evidence="2 8">Belongs to the peptidase M16 family.</text>
</comment>
<dbReference type="PROSITE" id="PS00143">
    <property type="entry name" value="INSULINASE"/>
    <property type="match status" value="1"/>
</dbReference>
<dbReference type="PANTHER" id="PTHR43690:SF34">
    <property type="entry name" value="ZINC PROTEASE PQQL-LIKE"/>
    <property type="match status" value="1"/>
</dbReference>
<evidence type="ECO:0000256" key="2">
    <source>
        <dbReference type="ARBA" id="ARBA00007261"/>
    </source>
</evidence>
<protein>
    <submittedName>
        <fullName evidence="12">M16 family metallopeptidase</fullName>
    </submittedName>
</protein>
<evidence type="ECO:0000256" key="5">
    <source>
        <dbReference type="ARBA" id="ARBA00022801"/>
    </source>
</evidence>
<dbReference type="RefSeq" id="WP_386105102.1">
    <property type="nucleotide sequence ID" value="NZ_JBHTJR010000017.1"/>
</dbReference>
<evidence type="ECO:0000313" key="13">
    <source>
        <dbReference type="Proteomes" id="UP001597062"/>
    </source>
</evidence>
<keyword evidence="6" id="KW-0862">Zinc</keyword>
<feature type="domain" description="Peptidase M16 C-terminal" evidence="11">
    <location>
        <begin position="700"/>
        <end position="871"/>
    </location>
</feature>
<dbReference type="InterPro" id="IPR011765">
    <property type="entry name" value="Pept_M16_N"/>
</dbReference>
<comment type="caution">
    <text evidence="12">The sequence shown here is derived from an EMBL/GenBank/DDBJ whole genome shotgun (WGS) entry which is preliminary data.</text>
</comment>
<feature type="domain" description="Peptidase M16 C-terminal" evidence="11">
    <location>
        <begin position="214"/>
        <end position="397"/>
    </location>
</feature>
<dbReference type="SUPFAM" id="SSF63411">
    <property type="entry name" value="LuxS/MPP-like metallohydrolase"/>
    <property type="match status" value="4"/>
</dbReference>
<dbReference type="InterPro" id="IPR050626">
    <property type="entry name" value="Peptidase_M16"/>
</dbReference>
<keyword evidence="4" id="KW-0479">Metal-binding</keyword>
<evidence type="ECO:0000256" key="6">
    <source>
        <dbReference type="ARBA" id="ARBA00022833"/>
    </source>
</evidence>
<evidence type="ECO:0000256" key="4">
    <source>
        <dbReference type="ARBA" id="ARBA00022723"/>
    </source>
</evidence>
<proteinExistence type="inferred from homology"/>
<dbReference type="InterPro" id="IPR001431">
    <property type="entry name" value="Pept_M16_Zn_BS"/>
</dbReference>
<dbReference type="PANTHER" id="PTHR43690">
    <property type="entry name" value="NARDILYSIN"/>
    <property type="match status" value="1"/>
</dbReference>
<evidence type="ECO:0000256" key="7">
    <source>
        <dbReference type="ARBA" id="ARBA00023049"/>
    </source>
</evidence>
<evidence type="ECO:0000256" key="1">
    <source>
        <dbReference type="ARBA" id="ARBA00001947"/>
    </source>
</evidence>
<keyword evidence="7" id="KW-0482">Metalloprotease</keyword>
<sequence length="937" mass="107223">MKKVFYAISFALLLSSFSYAQTSLKDEKGKLKSIKIPSDPSVKIGKLSNGLTYFIKQNSKPENKVELRLAIKAGSILEDDDQLGLAHFMEHMNFNGTKNFKKNELVDYLQSIGVKFGAHLNAYTSFDETVYILPIPSDDDTKLEKGFQILEDWSHAALLKGDDIDEERGVVLEEYRSRRDANSRMMEKYLDKVAYGSKYAKRLPIGTKENLENFKHESIRRFHKDWYRPDLMAVIVVGDAEINVLEKKIKDHFEKIPAVKNPRKKENFTLKNHQETFIAIEADKEAAFSRVQIMYKDREDTAPKTNIEDFRKNLINSLFDQMINNRFDELANGENPPFTYGYSFYGGTFAKNRKAFQSVASTSSDGQLIGLEALLTENERVKRYGFLSNEFERAKTNIIASFEKRFKDKDKRESSRITRSLVSSFLNDTPSPSIEWEFKTTKSILPSITVEEVNQLITNFLHDDNRVVVITGPEKKVTEKQVLTLLKEVKTKELKPYEDKVVSTSLIEKLPLKGKVIKIETNEKLATKTLHLSNGAKVTFKKTDFKNDEILFEAFSFGGHSLYSDDEIKKTAFANGGLYEAGVNNYSKNDLNKMMTGKIVRVNPYISTYSEGFRGMSTPKDLETLFQMVHLYFTSLNKDDKAFNSFVTKQKNFFGNLMANPNFYFQSEMSKFINNGNTRYTGFPSPEKYENVDYNLAYNKYLERFANAGDFNFYFVGNVNEKEIIKFAEQYLANLPGKKSDETYKVHSFRPITGSHTHIIEKGKDPKSNVRISYQGEADFNEKDALTFKLLGDALSIKLIEKLREKEAGVYSTGAYAALSKIPYGKYNLSISFPCGPENVEKLKTIAVNEVAEIVKNGPTDEDIEKAKKALILQHKEDSKKNKYWLSYIKNIDYLDNPDNFDSYEANINAITKKDIKQLANKYLTNGYILGILNPEK</sequence>
<evidence type="ECO:0000256" key="8">
    <source>
        <dbReference type="RuleBase" id="RU004447"/>
    </source>
</evidence>
<accession>A0ABW3JQ85</accession>
<evidence type="ECO:0000259" key="11">
    <source>
        <dbReference type="Pfam" id="PF05193"/>
    </source>
</evidence>
<keyword evidence="9" id="KW-0732">Signal</keyword>
<feature type="chain" id="PRO_5046400626" evidence="9">
    <location>
        <begin position="21"/>
        <end position="937"/>
    </location>
</feature>
<dbReference type="InterPro" id="IPR011249">
    <property type="entry name" value="Metalloenz_LuxS/M16"/>
</dbReference>
<dbReference type="InterPro" id="IPR007863">
    <property type="entry name" value="Peptidase_M16_C"/>
</dbReference>